<comment type="caution">
    <text evidence="2">The sequence shown here is derived from an EMBL/GenBank/DDBJ whole genome shotgun (WGS) entry which is preliminary data.</text>
</comment>
<dbReference type="Gene3D" id="3.90.550.10">
    <property type="entry name" value="Spore Coat Polysaccharide Biosynthesis Protein SpsA, Chain A"/>
    <property type="match status" value="1"/>
</dbReference>
<feature type="non-terminal residue" evidence="2">
    <location>
        <position position="87"/>
    </location>
</feature>
<dbReference type="InterPro" id="IPR001173">
    <property type="entry name" value="Glyco_trans_2-like"/>
</dbReference>
<dbReference type="Proteomes" id="UP000473571">
    <property type="component" value="Unassembled WGS sequence"/>
</dbReference>
<sequence length="87" mass="9165">MTSPDCPPPLDDVAVLMPAYNGHDDVVRTLASFREDAPVHVLIVDDGSTPPIVAPDLPGLAIEVLRMPRNGGIERALEAGIDALAAR</sequence>
<dbReference type="InterPro" id="IPR029044">
    <property type="entry name" value="Nucleotide-diphossugar_trans"/>
</dbReference>
<gene>
    <name evidence="2" type="ORF">F7R13_25285</name>
</gene>
<dbReference type="AlphaFoldDB" id="A0A6L3NBP1"/>
<reference evidence="2 3" key="1">
    <citation type="submission" date="2019-09" db="EMBL/GenBank/DDBJ databases">
        <title>Draft genome sequences of 48 bacterial type strains from the CCUG.</title>
        <authorList>
            <person name="Tunovic T."/>
            <person name="Pineiro-Iglesias B."/>
            <person name="Unosson C."/>
            <person name="Inganas E."/>
            <person name="Ohlen M."/>
            <person name="Cardew S."/>
            <person name="Jensie-Markopoulos S."/>
            <person name="Salva-Serra F."/>
            <person name="Jaen-Luchoro D."/>
            <person name="Karlsson R."/>
            <person name="Svensson-Stadler L."/>
            <person name="Chun J."/>
            <person name="Moore E."/>
        </authorList>
    </citation>
    <scope>NUCLEOTIDE SEQUENCE [LARGE SCALE GENOMIC DNA]</scope>
    <source>
        <strain evidence="2 3">CCUG 65687</strain>
    </source>
</reference>
<protein>
    <submittedName>
        <fullName evidence="2">Glycosyltransferase</fullName>
    </submittedName>
</protein>
<organism evidence="2 3">
    <name type="scientific">Burkholderia territorii</name>
    <dbReference type="NCBI Taxonomy" id="1503055"/>
    <lineage>
        <taxon>Bacteria</taxon>
        <taxon>Pseudomonadati</taxon>
        <taxon>Pseudomonadota</taxon>
        <taxon>Betaproteobacteria</taxon>
        <taxon>Burkholderiales</taxon>
        <taxon>Burkholderiaceae</taxon>
        <taxon>Burkholderia</taxon>
        <taxon>Burkholderia cepacia complex</taxon>
    </lineage>
</organism>
<evidence type="ECO:0000259" key="1">
    <source>
        <dbReference type="Pfam" id="PF00535"/>
    </source>
</evidence>
<evidence type="ECO:0000313" key="3">
    <source>
        <dbReference type="Proteomes" id="UP000473571"/>
    </source>
</evidence>
<dbReference type="CDD" id="cd00761">
    <property type="entry name" value="Glyco_tranf_GTA_type"/>
    <property type="match status" value="1"/>
</dbReference>
<feature type="domain" description="Glycosyltransferase 2-like" evidence="1">
    <location>
        <begin position="15"/>
        <end position="83"/>
    </location>
</feature>
<accession>A0A6L3NBP1</accession>
<dbReference type="Pfam" id="PF00535">
    <property type="entry name" value="Glycos_transf_2"/>
    <property type="match status" value="1"/>
</dbReference>
<dbReference type="EMBL" id="VZOL01000495">
    <property type="protein sequence ID" value="KAB0655737.1"/>
    <property type="molecule type" value="Genomic_DNA"/>
</dbReference>
<keyword evidence="2" id="KW-0808">Transferase</keyword>
<dbReference type="SUPFAM" id="SSF53448">
    <property type="entry name" value="Nucleotide-diphospho-sugar transferases"/>
    <property type="match status" value="1"/>
</dbReference>
<name>A0A6L3NBP1_9BURK</name>
<evidence type="ECO:0000313" key="2">
    <source>
        <dbReference type="EMBL" id="KAB0655737.1"/>
    </source>
</evidence>
<proteinExistence type="predicted"/>
<dbReference type="GO" id="GO:0016740">
    <property type="term" value="F:transferase activity"/>
    <property type="evidence" value="ECO:0007669"/>
    <property type="project" value="UniProtKB-KW"/>
</dbReference>